<accession>A0ABV8PY07</accession>
<gene>
    <name evidence="1" type="ORF">ACFOW1_06680</name>
</gene>
<protein>
    <recommendedName>
        <fullName evidence="3">Abi-like protein</fullName>
    </recommendedName>
</protein>
<sequence length="193" mass="23348">MLIYIKIWEADLFIKKLYQLTTLTFGEPYDWHFKIKESNRDNSPSTGKREDIIRNKIRDRLKDKYPKIYSSIKNAYKNQIRNSIAHSNYYFVGRYIHPCNYIKNDAASQIQVLSFDEWIDMFHDTMVIYNQMIRFNHLIDDLYSKAAGVNNLLFEVRLNRIDPVEKTEYYLLKYRPEFNDWDFNENKTTAKKV</sequence>
<dbReference type="EMBL" id="JBHSDC010000009">
    <property type="protein sequence ID" value="MFC4231566.1"/>
    <property type="molecule type" value="Genomic_DNA"/>
</dbReference>
<evidence type="ECO:0000313" key="1">
    <source>
        <dbReference type="EMBL" id="MFC4231566.1"/>
    </source>
</evidence>
<dbReference type="RefSeq" id="WP_379013089.1">
    <property type="nucleotide sequence ID" value="NZ_JBHSDC010000009.1"/>
</dbReference>
<name>A0ABV8PY07_9BACT</name>
<evidence type="ECO:0000313" key="2">
    <source>
        <dbReference type="Proteomes" id="UP001595906"/>
    </source>
</evidence>
<organism evidence="1 2">
    <name type="scientific">Parasediminibacterium paludis</name>
    <dbReference type="NCBI Taxonomy" id="908966"/>
    <lineage>
        <taxon>Bacteria</taxon>
        <taxon>Pseudomonadati</taxon>
        <taxon>Bacteroidota</taxon>
        <taxon>Chitinophagia</taxon>
        <taxon>Chitinophagales</taxon>
        <taxon>Chitinophagaceae</taxon>
        <taxon>Parasediminibacterium</taxon>
    </lineage>
</organism>
<proteinExistence type="predicted"/>
<keyword evidence="2" id="KW-1185">Reference proteome</keyword>
<evidence type="ECO:0008006" key="3">
    <source>
        <dbReference type="Google" id="ProtNLM"/>
    </source>
</evidence>
<comment type="caution">
    <text evidence="1">The sequence shown here is derived from an EMBL/GenBank/DDBJ whole genome shotgun (WGS) entry which is preliminary data.</text>
</comment>
<dbReference type="Proteomes" id="UP001595906">
    <property type="component" value="Unassembled WGS sequence"/>
</dbReference>
<reference evidence="2" key="1">
    <citation type="journal article" date="2019" name="Int. J. Syst. Evol. Microbiol.">
        <title>The Global Catalogue of Microorganisms (GCM) 10K type strain sequencing project: providing services to taxonomists for standard genome sequencing and annotation.</title>
        <authorList>
            <consortium name="The Broad Institute Genomics Platform"/>
            <consortium name="The Broad Institute Genome Sequencing Center for Infectious Disease"/>
            <person name="Wu L."/>
            <person name="Ma J."/>
        </authorList>
    </citation>
    <scope>NUCLEOTIDE SEQUENCE [LARGE SCALE GENOMIC DNA]</scope>
    <source>
        <strain evidence="2">CECT 8010</strain>
    </source>
</reference>